<organism evidence="9 10">
    <name type="scientific">Caballeronia sordidicola</name>
    <name type="common">Burkholderia sordidicola</name>
    <dbReference type="NCBI Taxonomy" id="196367"/>
    <lineage>
        <taxon>Bacteria</taxon>
        <taxon>Pseudomonadati</taxon>
        <taxon>Pseudomonadota</taxon>
        <taxon>Betaproteobacteria</taxon>
        <taxon>Burkholderiales</taxon>
        <taxon>Burkholderiaceae</taxon>
        <taxon>Caballeronia</taxon>
    </lineage>
</organism>
<comment type="caution">
    <text evidence="7">Lacks conserved residue(s) required for the propagation of feature annotation.</text>
</comment>
<keyword evidence="6 7" id="KW-0472">Membrane</keyword>
<keyword evidence="3" id="KW-1003">Cell membrane</keyword>
<reference evidence="10" key="1">
    <citation type="submission" date="2017-01" db="EMBL/GenBank/DDBJ databases">
        <title>Genome Analysis of Deinococcus marmoris KOPRI26562.</title>
        <authorList>
            <person name="Kim J.H."/>
            <person name="Oh H.-M."/>
        </authorList>
    </citation>
    <scope>NUCLEOTIDE SEQUENCE [LARGE SCALE GENOMIC DNA]</scope>
    <source>
        <strain evidence="10">PAMC 26633</strain>
    </source>
</reference>
<keyword evidence="7" id="KW-0813">Transport</keyword>
<comment type="function">
    <text evidence="7">Mechanosensitive channel that participates in the regulation of osmotic pressure changes within the cell, opening in response to stretch forces in the membrane lipid bilayer, without the need for other proteins. Contributes to normal resistance to hypoosmotic shock. Forms an ion channel of 1.0 nanosiemens conductance with a slight preference for anions.</text>
</comment>
<gene>
    <name evidence="9" type="ORF">BSU04_21640</name>
</gene>
<dbReference type="GO" id="GO:0005886">
    <property type="term" value="C:plasma membrane"/>
    <property type="evidence" value="ECO:0007669"/>
    <property type="project" value="UniProtKB-SubCell"/>
</dbReference>
<dbReference type="InterPro" id="IPR023408">
    <property type="entry name" value="MscS_beta-dom_sf"/>
</dbReference>
<dbReference type="SUPFAM" id="SSF82689">
    <property type="entry name" value="Mechanosensitive channel protein MscS (YggB), C-terminal domain"/>
    <property type="match status" value="1"/>
</dbReference>
<dbReference type="InterPro" id="IPR045275">
    <property type="entry name" value="MscS_archaea/bacteria_type"/>
</dbReference>
<evidence type="ECO:0000256" key="1">
    <source>
        <dbReference type="ARBA" id="ARBA00004651"/>
    </source>
</evidence>
<comment type="similarity">
    <text evidence="2 7">Belongs to the MscS (TC 1.A.23) family.</text>
</comment>
<comment type="caution">
    <text evidence="9">The sequence shown here is derived from an EMBL/GenBank/DDBJ whole genome shotgun (WGS) entry which is preliminary data.</text>
</comment>
<protein>
    <recommendedName>
        <fullName evidence="7">Small-conductance mechanosensitive channel</fullName>
    </recommendedName>
</protein>
<evidence type="ECO:0000313" key="10">
    <source>
        <dbReference type="Proteomes" id="UP000214720"/>
    </source>
</evidence>
<dbReference type="SUPFAM" id="SSF50182">
    <property type="entry name" value="Sm-like ribonucleoproteins"/>
    <property type="match status" value="1"/>
</dbReference>
<dbReference type="Gene3D" id="2.30.30.60">
    <property type="match status" value="1"/>
</dbReference>
<evidence type="ECO:0000256" key="6">
    <source>
        <dbReference type="ARBA" id="ARBA00023136"/>
    </source>
</evidence>
<dbReference type="PANTHER" id="PTHR30221">
    <property type="entry name" value="SMALL-CONDUCTANCE MECHANOSENSITIVE CHANNEL"/>
    <property type="match status" value="1"/>
</dbReference>
<dbReference type="Gene3D" id="1.10.287.1260">
    <property type="match status" value="1"/>
</dbReference>
<feature type="transmembrane region" description="Helical" evidence="7">
    <location>
        <begin position="38"/>
        <end position="59"/>
    </location>
</feature>
<evidence type="ECO:0000256" key="5">
    <source>
        <dbReference type="ARBA" id="ARBA00022989"/>
    </source>
</evidence>
<comment type="subcellular location">
    <subcellularLocation>
        <location evidence="7">Cell inner membrane</location>
        <topology evidence="7">Multi-pass membrane protein</topology>
    </subcellularLocation>
    <subcellularLocation>
        <location evidence="1">Cell membrane</location>
        <topology evidence="1">Multi-pass membrane protein</topology>
    </subcellularLocation>
</comment>
<dbReference type="AlphaFoldDB" id="A0A226WZU1"/>
<name>A0A226WZU1_CABSO</name>
<dbReference type="Gene3D" id="3.30.70.100">
    <property type="match status" value="1"/>
</dbReference>
<keyword evidence="7" id="KW-0997">Cell inner membrane</keyword>
<keyword evidence="4 7" id="KW-0812">Transmembrane</keyword>
<keyword evidence="5 7" id="KW-1133">Transmembrane helix</keyword>
<dbReference type="InterPro" id="IPR006685">
    <property type="entry name" value="MscS_channel_2nd"/>
</dbReference>
<sequence length="385" mass="41526">MQAASTALPLLYVGRLFESHQLTRPKPRTKRHSGARDYSKMIGLTEICLLSTAAVLLLLRALPYLRPYHPLFGGGGVLLLITAVFPRTGNPLGQFLFGTTGGGLRLPRELFGIVWWILGAWLFKSLLDLVLLRTFFPDNDEPHARRLFADLASGLIYALAFVGIVGTVFKEPVSTFLATSGVLAIVLGLALQNTLGDVLSGLAINIERPFGAGDWITLADQVSGQVMQVNWRATRLRTWSHDMVVIPNSFISKSIVTNHSRPKGPHRCIISLRVDLAVAPSRVIQALIAAATGSPDIAHGTTPQAYACAFTDSLLDYELAFAIDSFALTPGAKSEMIERIADALRDLDIHIGKPAMDVRIVAQGDLAVAAGVLHSAAPLQPNGSR</sequence>
<evidence type="ECO:0000313" key="9">
    <source>
        <dbReference type="EMBL" id="OXC76623.1"/>
    </source>
</evidence>
<comment type="subunit">
    <text evidence="7">Homoheptamer.</text>
</comment>
<feature type="transmembrane region" description="Helical" evidence="7">
    <location>
        <begin position="175"/>
        <end position="191"/>
    </location>
</feature>
<keyword evidence="7" id="KW-0407">Ion channel</keyword>
<keyword evidence="7" id="KW-0406">Ion transport</keyword>
<evidence type="ECO:0000256" key="4">
    <source>
        <dbReference type="ARBA" id="ARBA00022692"/>
    </source>
</evidence>
<dbReference type="InterPro" id="IPR011066">
    <property type="entry name" value="MscS_channel_C_sf"/>
</dbReference>
<feature type="transmembrane region" description="Helical" evidence="7">
    <location>
        <begin position="113"/>
        <end position="135"/>
    </location>
</feature>
<dbReference type="EMBL" id="MTHB01000123">
    <property type="protein sequence ID" value="OXC76623.1"/>
    <property type="molecule type" value="Genomic_DNA"/>
</dbReference>
<dbReference type="SUPFAM" id="SSF82861">
    <property type="entry name" value="Mechanosensitive channel protein MscS (YggB), transmembrane region"/>
    <property type="match status" value="1"/>
</dbReference>
<evidence type="ECO:0000256" key="7">
    <source>
        <dbReference type="RuleBase" id="RU369025"/>
    </source>
</evidence>
<feature type="domain" description="Mechanosensitive ion channel MscS" evidence="8">
    <location>
        <begin position="194"/>
        <end position="261"/>
    </location>
</feature>
<evidence type="ECO:0000259" key="8">
    <source>
        <dbReference type="Pfam" id="PF00924"/>
    </source>
</evidence>
<feature type="transmembrane region" description="Helical" evidence="7">
    <location>
        <begin position="71"/>
        <end position="89"/>
    </location>
</feature>
<accession>A0A226WZU1</accession>
<dbReference type="InterPro" id="IPR010920">
    <property type="entry name" value="LSM_dom_sf"/>
</dbReference>
<dbReference type="Pfam" id="PF00924">
    <property type="entry name" value="MS_channel_2nd"/>
    <property type="match status" value="1"/>
</dbReference>
<dbReference type="PANTHER" id="PTHR30221:SF1">
    <property type="entry name" value="SMALL-CONDUCTANCE MECHANOSENSITIVE CHANNEL"/>
    <property type="match status" value="1"/>
</dbReference>
<dbReference type="GO" id="GO:0008381">
    <property type="term" value="F:mechanosensitive monoatomic ion channel activity"/>
    <property type="evidence" value="ECO:0007669"/>
    <property type="project" value="InterPro"/>
</dbReference>
<evidence type="ECO:0000256" key="2">
    <source>
        <dbReference type="ARBA" id="ARBA00008017"/>
    </source>
</evidence>
<feature type="transmembrane region" description="Helical" evidence="7">
    <location>
        <begin position="147"/>
        <end position="169"/>
    </location>
</feature>
<dbReference type="Proteomes" id="UP000214720">
    <property type="component" value="Unassembled WGS sequence"/>
</dbReference>
<dbReference type="InterPro" id="IPR011014">
    <property type="entry name" value="MscS_channel_TM-2"/>
</dbReference>
<evidence type="ECO:0000256" key="3">
    <source>
        <dbReference type="ARBA" id="ARBA00022475"/>
    </source>
</evidence>
<proteinExistence type="inferred from homology"/>